<proteinExistence type="predicted"/>
<dbReference type="EMBL" id="CP017141">
    <property type="protein sequence ID" value="AOM78343.1"/>
    <property type="molecule type" value="Genomic_DNA"/>
</dbReference>
<accession>A0A1D7QI75</accession>
<dbReference type="KEGG" id="psty:BFS30_14855"/>
<organism evidence="1 2">
    <name type="scientific">Pedobacter steynii</name>
    <dbReference type="NCBI Taxonomy" id="430522"/>
    <lineage>
        <taxon>Bacteria</taxon>
        <taxon>Pseudomonadati</taxon>
        <taxon>Bacteroidota</taxon>
        <taxon>Sphingobacteriia</taxon>
        <taxon>Sphingobacteriales</taxon>
        <taxon>Sphingobacteriaceae</taxon>
        <taxon>Pedobacter</taxon>
    </lineage>
</organism>
<dbReference type="OrthoDB" id="1521695at2"/>
<dbReference type="AlphaFoldDB" id="A0A1D7QI75"/>
<protein>
    <recommendedName>
        <fullName evidence="3">Alpha/beta hydrolase</fullName>
    </recommendedName>
</protein>
<evidence type="ECO:0000313" key="1">
    <source>
        <dbReference type="EMBL" id="AOM78343.1"/>
    </source>
</evidence>
<sequence length="266" mass="29801">MEGLNYTARTPIARISGFNWNNASGGPPAKKPAILVFVNGYRMAMPVANIVREFKRSDEVTLVDVNDYWSDIDDQFKSRLNDQYAFYADGDAPTLTAKNGMGFNARKMHGRKAAQNLIRKISVLKFNNTVPNTTPSRADFGITNAAKKIPIDIVCHSMGYAYALGMIEELTESGYWVDRLYAIAPENPTAGYTPDFLDVANQYGSGPADPWYHQDRIAPQDKIPGIRQRAFIPEGIDKGPYDSHSIANYGWIFKIKQYQQGYISPR</sequence>
<evidence type="ECO:0008006" key="3">
    <source>
        <dbReference type="Google" id="ProtNLM"/>
    </source>
</evidence>
<evidence type="ECO:0000313" key="2">
    <source>
        <dbReference type="Proteomes" id="UP000094313"/>
    </source>
</evidence>
<reference evidence="1 2" key="1">
    <citation type="submission" date="2016-08" db="EMBL/GenBank/DDBJ databases">
        <authorList>
            <person name="Seilhamer J.J."/>
        </authorList>
    </citation>
    <scope>NUCLEOTIDE SEQUENCE [LARGE SCALE GENOMIC DNA]</scope>
    <source>
        <strain evidence="1 2">DX4</strain>
    </source>
</reference>
<name>A0A1D7QI75_9SPHI</name>
<keyword evidence="2" id="KW-1185">Reference proteome</keyword>
<dbReference type="RefSeq" id="WP_069380008.1">
    <property type="nucleotide sequence ID" value="NZ_CP017141.1"/>
</dbReference>
<gene>
    <name evidence="1" type="ORF">BFS30_14855</name>
</gene>
<dbReference type="Proteomes" id="UP000094313">
    <property type="component" value="Chromosome"/>
</dbReference>